<dbReference type="Proteomes" id="UP001642260">
    <property type="component" value="Unassembled WGS sequence"/>
</dbReference>
<evidence type="ECO:0000313" key="2">
    <source>
        <dbReference type="EMBL" id="CAH8360577.1"/>
    </source>
</evidence>
<evidence type="ECO:0000313" key="3">
    <source>
        <dbReference type="Proteomes" id="UP001642260"/>
    </source>
</evidence>
<organism evidence="2 3">
    <name type="scientific">Eruca vesicaria subsp. sativa</name>
    <name type="common">Garden rocket</name>
    <name type="synonym">Eruca sativa</name>
    <dbReference type="NCBI Taxonomy" id="29727"/>
    <lineage>
        <taxon>Eukaryota</taxon>
        <taxon>Viridiplantae</taxon>
        <taxon>Streptophyta</taxon>
        <taxon>Embryophyta</taxon>
        <taxon>Tracheophyta</taxon>
        <taxon>Spermatophyta</taxon>
        <taxon>Magnoliopsida</taxon>
        <taxon>eudicotyledons</taxon>
        <taxon>Gunneridae</taxon>
        <taxon>Pentapetalae</taxon>
        <taxon>rosids</taxon>
        <taxon>malvids</taxon>
        <taxon>Brassicales</taxon>
        <taxon>Brassicaceae</taxon>
        <taxon>Brassiceae</taxon>
        <taxon>Eruca</taxon>
    </lineage>
</organism>
<sequence length="87" mass="10462">METGERNKPLTPTTNTLRTQNYKRTTDLRYQVFYQTLFRTRDMGATLERKRRRDLREEREKTQIQGRDPATARDGGHQNRFSHESVF</sequence>
<protein>
    <submittedName>
        <fullName evidence="2">Uncharacterized protein</fullName>
    </submittedName>
</protein>
<accession>A0ABC8KXC9</accession>
<feature type="compositionally biased region" description="Basic and acidic residues" evidence="1">
    <location>
        <begin position="70"/>
        <end position="87"/>
    </location>
</feature>
<dbReference type="AlphaFoldDB" id="A0ABC8KXC9"/>
<keyword evidence="3" id="KW-1185">Reference proteome</keyword>
<reference evidence="2 3" key="1">
    <citation type="submission" date="2022-03" db="EMBL/GenBank/DDBJ databases">
        <authorList>
            <person name="Macdonald S."/>
            <person name="Ahmed S."/>
            <person name="Newling K."/>
        </authorList>
    </citation>
    <scope>NUCLEOTIDE SEQUENCE [LARGE SCALE GENOMIC DNA]</scope>
</reference>
<name>A0ABC8KXC9_ERUVS</name>
<feature type="region of interest" description="Disordered" evidence="1">
    <location>
        <begin position="49"/>
        <end position="87"/>
    </location>
</feature>
<comment type="caution">
    <text evidence="2">The sequence shown here is derived from an EMBL/GenBank/DDBJ whole genome shotgun (WGS) entry which is preliminary data.</text>
</comment>
<feature type="compositionally biased region" description="Polar residues" evidence="1">
    <location>
        <begin position="10"/>
        <end position="23"/>
    </location>
</feature>
<dbReference type="EMBL" id="CAKOAT010289155">
    <property type="protein sequence ID" value="CAH8360577.1"/>
    <property type="molecule type" value="Genomic_DNA"/>
</dbReference>
<evidence type="ECO:0000256" key="1">
    <source>
        <dbReference type="SAM" id="MobiDB-lite"/>
    </source>
</evidence>
<gene>
    <name evidence="2" type="ORF">ERUC_LOCUS26333</name>
</gene>
<feature type="region of interest" description="Disordered" evidence="1">
    <location>
        <begin position="1"/>
        <end position="23"/>
    </location>
</feature>
<proteinExistence type="predicted"/>